<gene>
    <name evidence="7" type="ORF">CYFA0S_02e05402g</name>
</gene>
<accession>A0A061ATP0</accession>
<dbReference type="GO" id="GO:0006355">
    <property type="term" value="P:regulation of DNA-templated transcription"/>
    <property type="evidence" value="ECO:0007669"/>
    <property type="project" value="InterPro"/>
</dbReference>
<feature type="compositionally biased region" description="Polar residues" evidence="5">
    <location>
        <begin position="190"/>
        <end position="214"/>
    </location>
</feature>
<keyword evidence="2 4" id="KW-0371">Homeobox</keyword>
<dbReference type="OrthoDB" id="10056939at2759"/>
<protein>
    <submittedName>
        <fullName evidence="7">CYFA0S02e05402g1_1</fullName>
    </submittedName>
</protein>
<name>A0A061ATP0_CYBFA</name>
<proteinExistence type="predicted"/>
<keyword evidence="1 4" id="KW-0238">DNA-binding</keyword>
<feature type="domain" description="Homeobox" evidence="6">
    <location>
        <begin position="253"/>
        <end position="316"/>
    </location>
</feature>
<feature type="DNA-binding region" description="Homeobox" evidence="4">
    <location>
        <begin position="255"/>
        <end position="317"/>
    </location>
</feature>
<dbReference type="Pfam" id="PF05920">
    <property type="entry name" value="Homeobox_KN"/>
    <property type="match status" value="1"/>
</dbReference>
<evidence type="ECO:0000256" key="1">
    <source>
        <dbReference type="ARBA" id="ARBA00023125"/>
    </source>
</evidence>
<dbReference type="GO" id="GO:0005634">
    <property type="term" value="C:nucleus"/>
    <property type="evidence" value="ECO:0007669"/>
    <property type="project" value="UniProtKB-SubCell"/>
</dbReference>
<evidence type="ECO:0000256" key="4">
    <source>
        <dbReference type="PROSITE-ProRule" id="PRU00108"/>
    </source>
</evidence>
<feature type="compositionally biased region" description="Basic and acidic residues" evidence="5">
    <location>
        <begin position="11"/>
        <end position="28"/>
    </location>
</feature>
<dbReference type="VEuPathDB" id="FungiDB:BON22_0106"/>
<reference evidence="7" key="1">
    <citation type="journal article" date="2014" name="Genome Announc.">
        <title>Genome sequence of the yeast Cyberlindnera fabianii (Hansenula fabianii).</title>
        <authorList>
            <person name="Freel K.C."/>
            <person name="Sarilar V."/>
            <person name="Neuveglise C."/>
            <person name="Devillers H."/>
            <person name="Friedrich A."/>
            <person name="Schacherer J."/>
        </authorList>
    </citation>
    <scope>NUCLEOTIDE SEQUENCE</scope>
    <source>
        <strain evidence="7">YJS4271</strain>
    </source>
</reference>
<dbReference type="SUPFAM" id="SSF46689">
    <property type="entry name" value="Homeodomain-like"/>
    <property type="match status" value="1"/>
</dbReference>
<keyword evidence="3 4" id="KW-0539">Nucleus</keyword>
<feature type="region of interest" description="Disordered" evidence="5">
    <location>
        <begin position="1"/>
        <end position="102"/>
    </location>
</feature>
<evidence type="ECO:0000256" key="2">
    <source>
        <dbReference type="ARBA" id="ARBA00023155"/>
    </source>
</evidence>
<dbReference type="InterPro" id="IPR001356">
    <property type="entry name" value="HD"/>
</dbReference>
<dbReference type="InterPro" id="IPR009057">
    <property type="entry name" value="Homeodomain-like_sf"/>
</dbReference>
<evidence type="ECO:0000313" key="7">
    <source>
        <dbReference type="EMBL" id="CDR38760.1"/>
    </source>
</evidence>
<dbReference type="InterPro" id="IPR050224">
    <property type="entry name" value="TALE_homeobox"/>
</dbReference>
<feature type="compositionally biased region" description="Polar residues" evidence="5">
    <location>
        <begin position="48"/>
        <end position="60"/>
    </location>
</feature>
<dbReference type="SMART" id="SM00389">
    <property type="entry name" value="HOX"/>
    <property type="match status" value="1"/>
</dbReference>
<evidence type="ECO:0000259" key="6">
    <source>
        <dbReference type="PROSITE" id="PS50071"/>
    </source>
</evidence>
<feature type="compositionally biased region" description="Polar residues" evidence="5">
    <location>
        <begin position="83"/>
        <end position="96"/>
    </location>
</feature>
<comment type="subcellular location">
    <subcellularLocation>
        <location evidence="4">Nucleus</location>
    </subcellularLocation>
</comment>
<dbReference type="InterPro" id="IPR008422">
    <property type="entry name" value="KN_HD"/>
</dbReference>
<evidence type="ECO:0000256" key="3">
    <source>
        <dbReference type="ARBA" id="ARBA00023242"/>
    </source>
</evidence>
<feature type="compositionally biased region" description="Low complexity" evidence="5">
    <location>
        <begin position="230"/>
        <end position="245"/>
    </location>
</feature>
<evidence type="ECO:0000256" key="5">
    <source>
        <dbReference type="SAM" id="MobiDB-lite"/>
    </source>
</evidence>
<dbReference type="EMBL" id="LK052887">
    <property type="protein sequence ID" value="CDR38760.1"/>
    <property type="molecule type" value="Genomic_DNA"/>
</dbReference>
<feature type="region of interest" description="Disordered" evidence="5">
    <location>
        <begin position="190"/>
        <end position="262"/>
    </location>
</feature>
<dbReference type="PANTHER" id="PTHR11850">
    <property type="entry name" value="HOMEOBOX PROTEIN TRANSCRIPTION FACTORS"/>
    <property type="match status" value="1"/>
</dbReference>
<organism evidence="7">
    <name type="scientific">Cyberlindnera fabianii</name>
    <name type="common">Yeast</name>
    <name type="synonym">Hansenula fabianii</name>
    <dbReference type="NCBI Taxonomy" id="36022"/>
    <lineage>
        <taxon>Eukaryota</taxon>
        <taxon>Fungi</taxon>
        <taxon>Dikarya</taxon>
        <taxon>Ascomycota</taxon>
        <taxon>Saccharomycotina</taxon>
        <taxon>Saccharomycetes</taxon>
        <taxon>Phaffomycetales</taxon>
        <taxon>Phaffomycetaceae</taxon>
        <taxon>Cyberlindnera</taxon>
    </lineage>
</organism>
<dbReference type="AlphaFoldDB" id="A0A061ATP0"/>
<dbReference type="CDD" id="cd00086">
    <property type="entry name" value="homeodomain"/>
    <property type="match status" value="1"/>
</dbReference>
<dbReference type="GO" id="GO:0003677">
    <property type="term" value="F:DNA binding"/>
    <property type="evidence" value="ECO:0007669"/>
    <property type="project" value="UniProtKB-UniRule"/>
</dbReference>
<sequence>MTATAPPSPRENSHVSVDKKKPSVKSETESTSIPVMAASAGAGANDTVVKQQCTPDQIPTVSDEHAISKESTSSPRTDIADSNIVTLKETPSTEGSSPALPKLQLPPIEHVLQKIDAYQNEQKLFDSQLLLNFKERSNSNSDLEKADELSASDSAFADDVSVTSSNADSASTSMKDLRTMHTVNTTMDISFKSNVPGSRRLSSVDSPNAGTMSVLNIGPDLTKSSRKSSVESTDSLSSSSTTPVSARTPEHQTSSSKKRTNLPRGTIEILNEWVLNNLDNPYPNHTQKRILLEKTGLSNVQLSNWFINKRRRRIFSNLSGNQGQPIKKKRLIDRL</sequence>
<dbReference type="PROSITE" id="PS50071">
    <property type="entry name" value="HOMEOBOX_2"/>
    <property type="match status" value="1"/>
</dbReference>
<dbReference type="Gene3D" id="1.10.10.60">
    <property type="entry name" value="Homeodomain-like"/>
    <property type="match status" value="1"/>
</dbReference>